<dbReference type="EMBL" id="SIHJ01000001">
    <property type="protein sequence ID" value="TWT37145.1"/>
    <property type="molecule type" value="Genomic_DNA"/>
</dbReference>
<organism evidence="2 3">
    <name type="scientific">Posidoniimonas corsicana</name>
    <dbReference type="NCBI Taxonomy" id="1938618"/>
    <lineage>
        <taxon>Bacteria</taxon>
        <taxon>Pseudomonadati</taxon>
        <taxon>Planctomycetota</taxon>
        <taxon>Planctomycetia</taxon>
        <taxon>Pirellulales</taxon>
        <taxon>Lacipirellulaceae</taxon>
        <taxon>Posidoniimonas</taxon>
    </lineage>
</organism>
<dbReference type="InterPro" id="IPR007314">
    <property type="entry name" value="Cofac_haem-bd_dom"/>
</dbReference>
<dbReference type="SUPFAM" id="SSF159501">
    <property type="entry name" value="EreA/ChaN-like"/>
    <property type="match status" value="1"/>
</dbReference>
<dbReference type="CDD" id="cd14727">
    <property type="entry name" value="ChanN-like"/>
    <property type="match status" value="1"/>
</dbReference>
<evidence type="ECO:0000313" key="3">
    <source>
        <dbReference type="Proteomes" id="UP000316714"/>
    </source>
</evidence>
<feature type="domain" description="Haem-binding uptake Tiki superfamily ChaN" evidence="1">
    <location>
        <begin position="61"/>
        <end position="268"/>
    </location>
</feature>
<sequence length="727" mass="79157">MSYIPLTPYRSALFTIALVVGLGAGTAFSQPSVAPWAAAPIEDATVIRDGRSGDRIAMGAMLERVQDADIVFVGESHTDETTHRLQLHIFEELLRRRGGKVVLAMEMFTRDDQPSLDDYLAGRIDEQQFAGAAALWHNYHEAYRPLVERAKQAGAPIVGSNFPKSLLRQFASQGAAAAETLSDDQRRLVPAEFHPNPPDYWRRVDNATRGHAAMGMTANPEDRLFSVQSLWDNAMGDACVQALRSHPDHLVLHINGGFHSAYWEGAVHQAAVREPDAKVTTVAIAPAPSPTTAVHHGLPLADYIAYVEVRASNAEEGVRSVRLSAELEYALHRPDREDQSESAPLLIWLPDEGLSAKEVLPFCRNRYGDQAMIAVVQPPYKSVDADRALGGRWFWPDSFSEDVAAAAGGVEEIWAYLNRHFSVDAERVCVVGEGAGGTVAAVLASRSDTMQLDAIAVRPRHASRLKDLPLVLPQLYAEGSLPRRSLTVVADQQSKNWWQGEISQYRDAEVDASIVALQPDHMLRGGDLDKQIATSLGLDPRESPTHPRARVLAVTTDSPREFLWARIQADWLNEQAGERVTVTPAPAVAPGADLLPTVITPAAASVEGVLPPCPGPFGGTTVLLLPDDADEGDRAAWLALEENDPLTAQSRFHRVRIATLGGAHALEGVLAKLREQNRKNILIVPAVFYTNGDLLRRAADAAKPFEDDMTLQWLPGLGGRAGILKAM</sequence>
<dbReference type="AlphaFoldDB" id="A0A5C5VHD8"/>
<dbReference type="InterPro" id="IPR029058">
    <property type="entry name" value="AB_hydrolase_fold"/>
</dbReference>
<dbReference type="Proteomes" id="UP000316714">
    <property type="component" value="Unassembled WGS sequence"/>
</dbReference>
<dbReference type="OrthoDB" id="1680202at2"/>
<comment type="caution">
    <text evidence="2">The sequence shown here is derived from an EMBL/GenBank/DDBJ whole genome shotgun (WGS) entry which is preliminary data.</text>
</comment>
<dbReference type="Gene3D" id="3.40.50.1820">
    <property type="entry name" value="alpha/beta hydrolase"/>
    <property type="match status" value="1"/>
</dbReference>
<name>A0A5C5VHD8_9BACT</name>
<evidence type="ECO:0000259" key="1">
    <source>
        <dbReference type="Pfam" id="PF04187"/>
    </source>
</evidence>
<accession>A0A5C5VHD8</accession>
<reference evidence="2 3" key="1">
    <citation type="submission" date="2019-02" db="EMBL/GenBank/DDBJ databases">
        <title>Deep-cultivation of Planctomycetes and their phenomic and genomic characterization uncovers novel biology.</title>
        <authorList>
            <person name="Wiegand S."/>
            <person name="Jogler M."/>
            <person name="Boedeker C."/>
            <person name="Pinto D."/>
            <person name="Vollmers J."/>
            <person name="Rivas-Marin E."/>
            <person name="Kohn T."/>
            <person name="Peeters S.H."/>
            <person name="Heuer A."/>
            <person name="Rast P."/>
            <person name="Oberbeckmann S."/>
            <person name="Bunk B."/>
            <person name="Jeske O."/>
            <person name="Meyerdierks A."/>
            <person name="Storesund J.E."/>
            <person name="Kallscheuer N."/>
            <person name="Luecker S."/>
            <person name="Lage O.M."/>
            <person name="Pohl T."/>
            <person name="Merkel B.J."/>
            <person name="Hornburger P."/>
            <person name="Mueller R.-W."/>
            <person name="Bruemmer F."/>
            <person name="Labrenz M."/>
            <person name="Spormann A.M."/>
            <person name="Op Den Camp H."/>
            <person name="Overmann J."/>
            <person name="Amann R."/>
            <person name="Jetten M.S.M."/>
            <person name="Mascher T."/>
            <person name="Medema M.H."/>
            <person name="Devos D.P."/>
            <person name="Kaster A.-K."/>
            <person name="Ovreas L."/>
            <person name="Rohde M."/>
            <person name="Galperin M.Y."/>
            <person name="Jogler C."/>
        </authorList>
    </citation>
    <scope>NUCLEOTIDE SEQUENCE [LARGE SCALE GENOMIC DNA]</scope>
    <source>
        <strain evidence="2 3">KOR34</strain>
    </source>
</reference>
<proteinExistence type="predicted"/>
<evidence type="ECO:0000313" key="2">
    <source>
        <dbReference type="EMBL" id="TWT37145.1"/>
    </source>
</evidence>
<gene>
    <name evidence="2" type="ORF">KOR34_20920</name>
</gene>
<keyword evidence="3" id="KW-1185">Reference proteome</keyword>
<protein>
    <recommendedName>
        <fullName evidence="1">Haem-binding uptake Tiki superfamily ChaN domain-containing protein</fullName>
    </recommendedName>
</protein>
<dbReference type="Gene3D" id="3.40.50.11550">
    <property type="match status" value="1"/>
</dbReference>
<dbReference type="SUPFAM" id="SSF53474">
    <property type="entry name" value="alpha/beta-Hydrolases"/>
    <property type="match status" value="1"/>
</dbReference>
<dbReference type="Pfam" id="PF04187">
    <property type="entry name" value="Cofac_haem_bdg"/>
    <property type="match status" value="1"/>
</dbReference>